<gene>
    <name evidence="1" type="ORF">QR46_4342</name>
</gene>
<evidence type="ECO:0000313" key="1">
    <source>
        <dbReference type="EMBL" id="KWX11684.1"/>
    </source>
</evidence>
<proteinExistence type="predicted"/>
<reference evidence="1 2" key="1">
    <citation type="journal article" date="2015" name="Mol. Biochem. Parasitol.">
        <title>Identification of polymorphic genes for use in assemblage B genotyping assays through comparative genomics of multiple assemblage B Giardia duodenalis isolates.</title>
        <authorList>
            <person name="Wielinga C."/>
            <person name="Thompson R.C."/>
            <person name="Monis P."/>
            <person name="Ryan U."/>
        </authorList>
    </citation>
    <scope>NUCLEOTIDE SEQUENCE [LARGE SCALE GENOMIC DNA]</scope>
    <source>
        <strain evidence="1 2">BAH15c1</strain>
    </source>
</reference>
<accession>A0A132NNR1</accession>
<dbReference type="VEuPathDB" id="GiardiaDB:QR46_4342"/>
<comment type="caution">
    <text evidence="1">The sequence shown here is derived from an EMBL/GenBank/DDBJ whole genome shotgun (WGS) entry which is preliminary data.</text>
</comment>
<dbReference type="AlphaFoldDB" id="A0A132NNR1"/>
<dbReference type="PANTHER" id="PTHR13651:SF0">
    <property type="entry name" value="PROTEIN ABITRAM"/>
    <property type="match status" value="1"/>
</dbReference>
<dbReference type="GO" id="GO:0005634">
    <property type="term" value="C:nucleus"/>
    <property type="evidence" value="ECO:0007669"/>
    <property type="project" value="TreeGrafter"/>
</dbReference>
<organism evidence="1 2">
    <name type="scientific">Giardia duodenalis assemblage B</name>
    <dbReference type="NCBI Taxonomy" id="1394984"/>
    <lineage>
        <taxon>Eukaryota</taxon>
        <taxon>Metamonada</taxon>
        <taxon>Diplomonadida</taxon>
        <taxon>Hexamitidae</taxon>
        <taxon>Giardiinae</taxon>
        <taxon>Giardia</taxon>
    </lineage>
</organism>
<sequence length="211" mass="23439">MAMTTKNPLPYYNSVFTVLKLMDNERYLYSLRLHANSVGILCLGPDHPLLSLPCGWAIVKASYSDGAQQALATMSGRRKKGAGVLFPPAPLLTVTLARVHSSDNSSHDTQDTLSMMIYLPIRLKLIEINNSLEHSPWLLETCHTNRGFLAIGLLRYDYAQALAATLPIQSRRSIDYEHLSPEEKERSPTEEQRAAVARAVMIKLDTCATLA</sequence>
<dbReference type="OrthoDB" id="48130at2759"/>
<dbReference type="InterPro" id="IPR039169">
    <property type="entry name" value="Abitram"/>
</dbReference>
<protein>
    <submittedName>
        <fullName evidence="1">Uncharacterized protein</fullName>
    </submittedName>
</protein>
<evidence type="ECO:0000313" key="2">
    <source>
        <dbReference type="Proteomes" id="UP000070089"/>
    </source>
</evidence>
<dbReference type="PANTHER" id="PTHR13651">
    <property type="entry name" value="PROTEIN ABITRAM"/>
    <property type="match status" value="1"/>
</dbReference>
<dbReference type="EMBL" id="JXTI01000163">
    <property type="protein sequence ID" value="KWX11684.1"/>
    <property type="molecule type" value="Genomic_DNA"/>
</dbReference>
<name>A0A132NNR1_GIAIN</name>
<dbReference type="Proteomes" id="UP000070089">
    <property type="component" value="Unassembled WGS sequence"/>
</dbReference>